<proteinExistence type="predicted"/>
<dbReference type="GO" id="GO:0016791">
    <property type="term" value="F:phosphatase activity"/>
    <property type="evidence" value="ECO:0007669"/>
    <property type="project" value="UniProtKB-ARBA"/>
</dbReference>
<dbReference type="InterPro" id="IPR029033">
    <property type="entry name" value="His_PPase_superfam"/>
</dbReference>
<dbReference type="WBParaSite" id="PDA_v2.g30262.t1">
    <property type="protein sequence ID" value="PDA_v2.g30262.t1"/>
    <property type="gene ID" value="PDA_v2.g30262"/>
</dbReference>
<sequence length="101" mass="11519">MGNRKLKIKPEAGFLEDAAYLCSPPGIRDKKILKETYPLIDETYEPVIDPWKEEFKNCYINYDANAQIKETIETILKKYEGDIAIISHGSPIADLLEILTC</sequence>
<evidence type="ECO:0000313" key="2">
    <source>
        <dbReference type="WBParaSite" id="PDA_v2.g30262.t1"/>
    </source>
</evidence>
<reference evidence="2" key="1">
    <citation type="submission" date="2022-11" db="UniProtKB">
        <authorList>
            <consortium name="WormBaseParasite"/>
        </authorList>
    </citation>
    <scope>IDENTIFICATION</scope>
</reference>
<keyword evidence="1" id="KW-1185">Reference proteome</keyword>
<organism evidence="1 2">
    <name type="scientific">Panagrolaimus davidi</name>
    <dbReference type="NCBI Taxonomy" id="227884"/>
    <lineage>
        <taxon>Eukaryota</taxon>
        <taxon>Metazoa</taxon>
        <taxon>Ecdysozoa</taxon>
        <taxon>Nematoda</taxon>
        <taxon>Chromadorea</taxon>
        <taxon>Rhabditida</taxon>
        <taxon>Tylenchina</taxon>
        <taxon>Panagrolaimomorpha</taxon>
        <taxon>Panagrolaimoidea</taxon>
        <taxon>Panagrolaimidae</taxon>
        <taxon>Panagrolaimus</taxon>
    </lineage>
</organism>
<dbReference type="Proteomes" id="UP000887578">
    <property type="component" value="Unplaced"/>
</dbReference>
<evidence type="ECO:0000313" key="1">
    <source>
        <dbReference type="Proteomes" id="UP000887578"/>
    </source>
</evidence>
<protein>
    <submittedName>
        <fullName evidence="2">Phosphoglycerate mutase</fullName>
    </submittedName>
</protein>
<dbReference type="Gene3D" id="3.40.50.1240">
    <property type="entry name" value="Phosphoglycerate mutase-like"/>
    <property type="match status" value="1"/>
</dbReference>
<dbReference type="AlphaFoldDB" id="A0A914QEN4"/>
<accession>A0A914QEN4</accession>
<name>A0A914QEN4_9BILA</name>